<feature type="transmembrane region" description="Helical" evidence="4">
    <location>
        <begin position="12"/>
        <end position="32"/>
    </location>
</feature>
<gene>
    <name evidence="6" type="ORF">GIS00_20575</name>
</gene>
<evidence type="ECO:0000313" key="7">
    <source>
        <dbReference type="Proteomes" id="UP000460221"/>
    </source>
</evidence>
<proteinExistence type="predicted"/>
<evidence type="ECO:0000259" key="5">
    <source>
        <dbReference type="SMART" id="SM00563"/>
    </source>
</evidence>
<keyword evidence="2 6" id="KW-0012">Acyltransferase</keyword>
<dbReference type="EMBL" id="WLYK01000009">
    <property type="protein sequence ID" value="MTD16340.1"/>
    <property type="molecule type" value="Genomic_DNA"/>
</dbReference>
<accession>A0A7K1FQI8</accession>
<protein>
    <submittedName>
        <fullName evidence="6">1-acyl-sn-glycerol-3-phosphate acyltransferase</fullName>
    </submittedName>
</protein>
<keyword evidence="4" id="KW-0812">Transmembrane</keyword>
<comment type="caution">
    <text evidence="6">The sequence shown here is derived from an EMBL/GenBank/DDBJ whole genome shotgun (WGS) entry which is preliminary data.</text>
</comment>
<dbReference type="SMART" id="SM00563">
    <property type="entry name" value="PlsC"/>
    <property type="match status" value="1"/>
</dbReference>
<dbReference type="CDD" id="cd07989">
    <property type="entry name" value="LPLAT_AGPAT-like"/>
    <property type="match status" value="1"/>
</dbReference>
<dbReference type="GO" id="GO:0003841">
    <property type="term" value="F:1-acylglycerol-3-phosphate O-acyltransferase activity"/>
    <property type="evidence" value="ECO:0007669"/>
    <property type="project" value="TreeGrafter"/>
</dbReference>
<keyword evidence="7" id="KW-1185">Reference proteome</keyword>
<evidence type="ECO:0000256" key="4">
    <source>
        <dbReference type="SAM" id="Phobius"/>
    </source>
</evidence>
<dbReference type="PANTHER" id="PTHR10434:SF55">
    <property type="entry name" value="POSSIBLE ACYLTRANSFERASE"/>
    <property type="match status" value="1"/>
</dbReference>
<reference evidence="6 7" key="1">
    <citation type="submission" date="2019-11" db="EMBL/GenBank/DDBJ databases">
        <authorList>
            <person name="Jiang L.-Q."/>
        </authorList>
    </citation>
    <scope>NUCLEOTIDE SEQUENCE [LARGE SCALE GENOMIC DNA]</scope>
    <source>
        <strain evidence="6 7">YIM 132087</strain>
    </source>
</reference>
<dbReference type="GO" id="GO:0005886">
    <property type="term" value="C:plasma membrane"/>
    <property type="evidence" value="ECO:0007669"/>
    <property type="project" value="TreeGrafter"/>
</dbReference>
<dbReference type="GO" id="GO:0006654">
    <property type="term" value="P:phosphatidic acid biosynthetic process"/>
    <property type="evidence" value="ECO:0007669"/>
    <property type="project" value="TreeGrafter"/>
</dbReference>
<name>A0A7K1FQI8_9ACTN</name>
<dbReference type="Pfam" id="PF01553">
    <property type="entry name" value="Acyltransferase"/>
    <property type="match status" value="1"/>
</dbReference>
<evidence type="ECO:0000256" key="1">
    <source>
        <dbReference type="ARBA" id="ARBA00022679"/>
    </source>
</evidence>
<dbReference type="SUPFAM" id="SSF69593">
    <property type="entry name" value="Glycerol-3-phosphate (1)-acyltransferase"/>
    <property type="match status" value="1"/>
</dbReference>
<dbReference type="InterPro" id="IPR002123">
    <property type="entry name" value="Plipid/glycerol_acylTrfase"/>
</dbReference>
<feature type="domain" description="Phospholipid/glycerol acyltransferase" evidence="5">
    <location>
        <begin position="13"/>
        <end position="127"/>
    </location>
</feature>
<keyword evidence="4" id="KW-0472">Membrane</keyword>
<feature type="compositionally biased region" description="Basic and acidic residues" evidence="3">
    <location>
        <begin position="191"/>
        <end position="205"/>
    </location>
</feature>
<dbReference type="AlphaFoldDB" id="A0A7K1FQI8"/>
<evidence type="ECO:0000313" key="6">
    <source>
        <dbReference type="EMBL" id="MTD16340.1"/>
    </source>
</evidence>
<keyword evidence="1 6" id="KW-0808">Transferase</keyword>
<dbReference type="Proteomes" id="UP000460221">
    <property type="component" value="Unassembled WGS sequence"/>
</dbReference>
<evidence type="ECO:0000256" key="3">
    <source>
        <dbReference type="SAM" id="MobiDB-lite"/>
    </source>
</evidence>
<organism evidence="6 7">
    <name type="scientific">Nakamurella alba</name>
    <dbReference type="NCBI Taxonomy" id="2665158"/>
    <lineage>
        <taxon>Bacteria</taxon>
        <taxon>Bacillati</taxon>
        <taxon>Actinomycetota</taxon>
        <taxon>Actinomycetes</taxon>
        <taxon>Nakamurellales</taxon>
        <taxon>Nakamurellaceae</taxon>
        <taxon>Nakamurella</taxon>
    </lineage>
</organism>
<feature type="region of interest" description="Disordered" evidence="3">
    <location>
        <begin position="191"/>
        <end position="230"/>
    </location>
</feature>
<keyword evidence="4" id="KW-1133">Transmembrane helix</keyword>
<dbReference type="PANTHER" id="PTHR10434">
    <property type="entry name" value="1-ACYL-SN-GLYCEROL-3-PHOSPHATE ACYLTRANSFERASE"/>
    <property type="match status" value="1"/>
</dbReference>
<evidence type="ECO:0000256" key="2">
    <source>
        <dbReference type="ARBA" id="ARBA00023315"/>
    </source>
</evidence>
<sequence>MRDADRIPASGGAVLCCNHIGFMDFTFVGLAATRHRRLVRFMCRQGVFTNKLTGPLMRGMRHIPVDRTNGTAAARTALDLLARGELVGIFPEGTISRSWTLKPFRQGAAVLAVARQVPLVPIIIWGGHRMITVDGHRSLRPRLPVSIRVGEPIEPTEQWAQVRGRARTALVVEVEAELRARMQELLDRTQREYPERPRNEKDRWWQPRHLGGSAPTPEEAAVIDAERMLD</sequence>